<protein>
    <submittedName>
        <fullName evidence="1">Gp25</fullName>
    </submittedName>
</protein>
<evidence type="ECO:0000313" key="2">
    <source>
        <dbReference type="Proteomes" id="UP000000384"/>
    </source>
</evidence>
<keyword evidence="2" id="KW-1185">Reference proteome</keyword>
<evidence type="ECO:0000313" key="1">
    <source>
        <dbReference type="EMBL" id="ADE43449.1"/>
    </source>
</evidence>
<dbReference type="GeneID" id="9284662"/>
<dbReference type="KEGG" id="vg:9284662"/>
<dbReference type="EMBL" id="GQ379227">
    <property type="protein sequence ID" value="ADE43449.1"/>
    <property type="molecule type" value="Genomic_DNA"/>
</dbReference>
<reference evidence="1 2" key="1">
    <citation type="journal article" date="2010" name="Virology">
        <title>Complete genomic sequence analysis of the temperate bacteriophage phiSASD1 of Streptomyces avermitilis.</title>
        <authorList>
            <person name="Wang S."/>
            <person name="Qiao X."/>
            <person name="Liu X."/>
            <person name="Zhang X."/>
            <person name="Wang C."/>
            <person name="Zhao X."/>
            <person name="Chen Z."/>
            <person name="Wen Y."/>
            <person name="Song Y."/>
        </authorList>
    </citation>
    <scope>NUCLEOTIDE SEQUENCE [LARGE SCALE GENOMIC DNA]</scope>
</reference>
<proteinExistence type="predicted"/>
<dbReference type="RefSeq" id="YP_003714732.1">
    <property type="nucleotide sequence ID" value="NC_014229.1"/>
</dbReference>
<sequence>MTPDQRRKTFGEAGVKAIEDGSRISTVVNARKSMDRVEMFGKTVQVTHIGTGSRKKPRRPPRLMPEEIYRLAESREHAIRLLYKNGFLR</sequence>
<gene>
    <name evidence="1" type="primary">25</name>
    <name evidence="1" type="ORF">phiSA1p05</name>
</gene>
<name>D7NW51_9CAUD</name>
<dbReference type="Proteomes" id="UP000000384">
    <property type="component" value="Segment"/>
</dbReference>
<organism evidence="1 2">
    <name type="scientific">Streptomyces phage phiSASD1</name>
    <dbReference type="NCBI Taxonomy" id="747763"/>
    <lineage>
        <taxon>Viruses</taxon>
        <taxon>Duplodnaviria</taxon>
        <taxon>Heunggongvirae</taxon>
        <taxon>Uroviricota</taxon>
        <taxon>Caudoviricetes</taxon>
        <taxon>Sasdunavirus</taxon>
        <taxon>Sasdunavirus SASD1</taxon>
    </lineage>
</organism>
<accession>D7NW51</accession>